<dbReference type="GO" id="GO:0005829">
    <property type="term" value="C:cytosol"/>
    <property type="evidence" value="ECO:0007669"/>
    <property type="project" value="TreeGrafter"/>
</dbReference>
<sequence length="230" mass="26164">MAKEKVLIVEDEKNIVELVKFNLEEAGFTPLVATKGDEGLEMARQKKIDMILLDLMLPGIGGLEICKILRSDPKTRHIPIIMLTARGAESDRVIGLELGADDYIAKPFSPRELIARMKAVLRRIHQKDEGETIKIGVLRMDMAKHVVTLKDKPVELSSKEYDLLKILLEVKGRVLSRDVLLDRVWGYDQSLNIETRTVDMHIGQLRKKLKTEAFRIVTVKNVGYRFDFDG</sequence>
<evidence type="ECO:0000313" key="11">
    <source>
        <dbReference type="Proteomes" id="UP000230859"/>
    </source>
</evidence>
<dbReference type="CDD" id="cd00383">
    <property type="entry name" value="trans_reg_C"/>
    <property type="match status" value="1"/>
</dbReference>
<dbReference type="InterPro" id="IPR039420">
    <property type="entry name" value="WalR-like"/>
</dbReference>
<dbReference type="FunFam" id="3.40.50.2300:FF:000001">
    <property type="entry name" value="DNA-binding response regulator PhoB"/>
    <property type="match status" value="1"/>
</dbReference>
<evidence type="ECO:0000256" key="5">
    <source>
        <dbReference type="ARBA" id="ARBA00023163"/>
    </source>
</evidence>
<dbReference type="PANTHER" id="PTHR48111:SF40">
    <property type="entry name" value="PHOSPHATE REGULON TRANSCRIPTIONAL REGULATORY PROTEIN PHOB"/>
    <property type="match status" value="1"/>
</dbReference>
<feature type="modified residue" description="4-aspartylphosphate" evidence="6">
    <location>
        <position position="54"/>
    </location>
</feature>
<dbReference type="InterPro" id="IPR036388">
    <property type="entry name" value="WH-like_DNA-bd_sf"/>
</dbReference>
<reference evidence="10 11" key="1">
    <citation type="submission" date="2017-09" db="EMBL/GenBank/DDBJ databases">
        <title>Depth-based differentiation of microbial function through sediment-hosted aquifers and enrichment of novel symbionts in the deep terrestrial subsurface.</title>
        <authorList>
            <person name="Probst A.J."/>
            <person name="Ladd B."/>
            <person name="Jarett J.K."/>
            <person name="Geller-Mcgrath D.E."/>
            <person name="Sieber C.M."/>
            <person name="Emerson J.B."/>
            <person name="Anantharaman K."/>
            <person name="Thomas B.C."/>
            <person name="Malmstrom R."/>
            <person name="Stieglmeier M."/>
            <person name="Klingl A."/>
            <person name="Woyke T."/>
            <person name="Ryan C.M."/>
            <person name="Banfield J.F."/>
        </authorList>
    </citation>
    <scope>NUCLEOTIDE SEQUENCE [LARGE SCALE GENOMIC DNA]</scope>
    <source>
        <strain evidence="10">CG11_big_fil_rev_8_21_14_0_20_45_26</strain>
    </source>
</reference>
<dbReference type="GO" id="GO:0000976">
    <property type="term" value="F:transcription cis-regulatory region binding"/>
    <property type="evidence" value="ECO:0007669"/>
    <property type="project" value="TreeGrafter"/>
</dbReference>
<keyword evidence="2" id="KW-0902">Two-component regulatory system</keyword>
<evidence type="ECO:0000313" key="10">
    <source>
        <dbReference type="EMBL" id="PIQ85790.1"/>
    </source>
</evidence>
<proteinExistence type="predicted"/>
<dbReference type="AlphaFoldDB" id="A0A2H0LMY1"/>
<name>A0A2H0LMY1_9BACT</name>
<organism evidence="10 11">
    <name type="scientific">Candidatus Abzuiibacterium crystallinum</name>
    <dbReference type="NCBI Taxonomy" id="1974748"/>
    <lineage>
        <taxon>Bacteria</taxon>
        <taxon>Pseudomonadati</taxon>
        <taxon>Candidatus Omnitrophota</taxon>
        <taxon>Candidatus Abzuiibacterium</taxon>
    </lineage>
</organism>
<dbReference type="InterPro" id="IPR011006">
    <property type="entry name" value="CheY-like_superfamily"/>
</dbReference>
<keyword evidence="1 6" id="KW-0597">Phosphoprotein</keyword>
<dbReference type="Proteomes" id="UP000230859">
    <property type="component" value="Unassembled WGS sequence"/>
</dbReference>
<evidence type="ECO:0000259" key="9">
    <source>
        <dbReference type="PROSITE" id="PS51755"/>
    </source>
</evidence>
<dbReference type="PROSITE" id="PS51755">
    <property type="entry name" value="OMPR_PHOB"/>
    <property type="match status" value="1"/>
</dbReference>
<dbReference type="Pfam" id="PF00486">
    <property type="entry name" value="Trans_reg_C"/>
    <property type="match status" value="1"/>
</dbReference>
<dbReference type="GO" id="GO:0006355">
    <property type="term" value="P:regulation of DNA-templated transcription"/>
    <property type="evidence" value="ECO:0007669"/>
    <property type="project" value="InterPro"/>
</dbReference>
<comment type="caution">
    <text evidence="10">The sequence shown here is derived from an EMBL/GenBank/DDBJ whole genome shotgun (WGS) entry which is preliminary data.</text>
</comment>
<dbReference type="InterPro" id="IPR001867">
    <property type="entry name" value="OmpR/PhoB-type_DNA-bd"/>
</dbReference>
<feature type="domain" description="OmpR/PhoB-type" evidence="9">
    <location>
        <begin position="130"/>
        <end position="228"/>
    </location>
</feature>
<dbReference type="SUPFAM" id="SSF52172">
    <property type="entry name" value="CheY-like"/>
    <property type="match status" value="1"/>
</dbReference>
<evidence type="ECO:0000256" key="1">
    <source>
        <dbReference type="ARBA" id="ARBA00022553"/>
    </source>
</evidence>
<evidence type="ECO:0000256" key="3">
    <source>
        <dbReference type="ARBA" id="ARBA00023015"/>
    </source>
</evidence>
<gene>
    <name evidence="10" type="ORF">COV74_07160</name>
</gene>
<evidence type="ECO:0000256" key="4">
    <source>
        <dbReference type="ARBA" id="ARBA00023125"/>
    </source>
</evidence>
<keyword evidence="3" id="KW-0805">Transcription regulation</keyword>
<evidence type="ECO:0000259" key="8">
    <source>
        <dbReference type="PROSITE" id="PS50110"/>
    </source>
</evidence>
<dbReference type="GO" id="GO:0000156">
    <property type="term" value="F:phosphorelay response regulator activity"/>
    <property type="evidence" value="ECO:0007669"/>
    <property type="project" value="TreeGrafter"/>
</dbReference>
<dbReference type="InterPro" id="IPR001789">
    <property type="entry name" value="Sig_transdc_resp-reg_receiver"/>
</dbReference>
<accession>A0A2H0LMY1</accession>
<dbReference type="EMBL" id="PCVY01000060">
    <property type="protein sequence ID" value="PIQ85790.1"/>
    <property type="molecule type" value="Genomic_DNA"/>
</dbReference>
<dbReference type="SUPFAM" id="SSF46894">
    <property type="entry name" value="C-terminal effector domain of the bipartite response regulators"/>
    <property type="match status" value="1"/>
</dbReference>
<evidence type="ECO:0000256" key="7">
    <source>
        <dbReference type="PROSITE-ProRule" id="PRU01091"/>
    </source>
</evidence>
<dbReference type="SMART" id="SM00448">
    <property type="entry name" value="REC"/>
    <property type="match status" value="1"/>
</dbReference>
<feature type="DNA-binding region" description="OmpR/PhoB-type" evidence="7">
    <location>
        <begin position="130"/>
        <end position="228"/>
    </location>
</feature>
<keyword evidence="4 7" id="KW-0238">DNA-binding</keyword>
<evidence type="ECO:0000256" key="6">
    <source>
        <dbReference type="PROSITE-ProRule" id="PRU00169"/>
    </source>
</evidence>
<dbReference type="GO" id="GO:0032993">
    <property type="term" value="C:protein-DNA complex"/>
    <property type="evidence" value="ECO:0007669"/>
    <property type="project" value="TreeGrafter"/>
</dbReference>
<dbReference type="Gene3D" id="1.10.10.10">
    <property type="entry name" value="Winged helix-like DNA-binding domain superfamily/Winged helix DNA-binding domain"/>
    <property type="match status" value="1"/>
</dbReference>
<evidence type="ECO:0000256" key="2">
    <source>
        <dbReference type="ARBA" id="ARBA00023012"/>
    </source>
</evidence>
<dbReference type="PANTHER" id="PTHR48111">
    <property type="entry name" value="REGULATOR OF RPOS"/>
    <property type="match status" value="1"/>
</dbReference>
<dbReference type="SMART" id="SM00862">
    <property type="entry name" value="Trans_reg_C"/>
    <property type="match status" value="1"/>
</dbReference>
<dbReference type="Gene3D" id="6.10.250.690">
    <property type="match status" value="1"/>
</dbReference>
<keyword evidence="5" id="KW-0804">Transcription</keyword>
<dbReference type="Pfam" id="PF00072">
    <property type="entry name" value="Response_reg"/>
    <property type="match status" value="1"/>
</dbReference>
<feature type="domain" description="Response regulatory" evidence="8">
    <location>
        <begin position="5"/>
        <end position="121"/>
    </location>
</feature>
<dbReference type="InterPro" id="IPR016032">
    <property type="entry name" value="Sig_transdc_resp-reg_C-effctor"/>
</dbReference>
<dbReference type="PROSITE" id="PS50110">
    <property type="entry name" value="RESPONSE_REGULATORY"/>
    <property type="match status" value="1"/>
</dbReference>
<dbReference type="Gene3D" id="3.40.50.2300">
    <property type="match status" value="1"/>
</dbReference>
<protein>
    <submittedName>
        <fullName evidence="10">DNA-binding response regulator</fullName>
    </submittedName>
</protein>